<protein>
    <submittedName>
        <fullName evidence="9">Penicillin-insensitive murein endopeptidase</fullName>
    </submittedName>
</protein>
<dbReference type="Proteomes" id="UP000316213">
    <property type="component" value="Unassembled WGS sequence"/>
</dbReference>
<proteinExistence type="predicted"/>
<dbReference type="GO" id="GO:0006508">
    <property type="term" value="P:proteolysis"/>
    <property type="evidence" value="ECO:0007669"/>
    <property type="project" value="UniProtKB-KW"/>
</dbReference>
<dbReference type="Pfam" id="PF03411">
    <property type="entry name" value="Peptidase_M74"/>
    <property type="match status" value="1"/>
</dbReference>
<keyword evidence="6" id="KW-0862">Zinc</keyword>
<evidence type="ECO:0000256" key="3">
    <source>
        <dbReference type="ARBA" id="ARBA00022729"/>
    </source>
</evidence>
<organism evidence="9 10">
    <name type="scientific">Neorhodopirellula pilleata</name>
    <dbReference type="NCBI Taxonomy" id="2714738"/>
    <lineage>
        <taxon>Bacteria</taxon>
        <taxon>Pseudomonadati</taxon>
        <taxon>Planctomycetota</taxon>
        <taxon>Planctomycetia</taxon>
        <taxon>Pirellulales</taxon>
        <taxon>Pirellulaceae</taxon>
        <taxon>Neorhodopirellula</taxon>
    </lineage>
</organism>
<gene>
    <name evidence="9" type="ORF">Pla100_03210</name>
</gene>
<evidence type="ECO:0000256" key="2">
    <source>
        <dbReference type="ARBA" id="ARBA00022723"/>
    </source>
</evidence>
<dbReference type="Gene3D" id="3.30.1380.10">
    <property type="match status" value="1"/>
</dbReference>
<dbReference type="InterPro" id="IPR009045">
    <property type="entry name" value="Zn_M74/Hedgehog-like"/>
</dbReference>
<evidence type="ECO:0000256" key="6">
    <source>
        <dbReference type="ARBA" id="ARBA00022833"/>
    </source>
</evidence>
<keyword evidence="4" id="KW-0574">Periplasm</keyword>
<dbReference type="GO" id="GO:0046872">
    <property type="term" value="F:metal ion binding"/>
    <property type="evidence" value="ECO:0007669"/>
    <property type="project" value="UniProtKB-KW"/>
</dbReference>
<evidence type="ECO:0000313" key="10">
    <source>
        <dbReference type="Proteomes" id="UP000316213"/>
    </source>
</evidence>
<evidence type="ECO:0000256" key="4">
    <source>
        <dbReference type="ARBA" id="ARBA00022764"/>
    </source>
</evidence>
<accession>A0A5C6AUI7</accession>
<keyword evidence="10" id="KW-1185">Reference proteome</keyword>
<dbReference type="GO" id="GO:0004252">
    <property type="term" value="F:serine-type endopeptidase activity"/>
    <property type="evidence" value="ECO:0007669"/>
    <property type="project" value="InterPro"/>
</dbReference>
<feature type="chain" id="PRO_5022714114" evidence="8">
    <location>
        <begin position="31"/>
        <end position="261"/>
    </location>
</feature>
<dbReference type="GO" id="GO:0008237">
    <property type="term" value="F:metallopeptidase activity"/>
    <property type="evidence" value="ECO:0007669"/>
    <property type="project" value="UniProtKB-KW"/>
</dbReference>
<evidence type="ECO:0000256" key="7">
    <source>
        <dbReference type="ARBA" id="ARBA00023049"/>
    </source>
</evidence>
<reference evidence="9 10" key="1">
    <citation type="submission" date="2019-02" db="EMBL/GenBank/DDBJ databases">
        <title>Deep-cultivation of Planctomycetes and their phenomic and genomic characterization uncovers novel biology.</title>
        <authorList>
            <person name="Wiegand S."/>
            <person name="Jogler M."/>
            <person name="Boedeker C."/>
            <person name="Pinto D."/>
            <person name="Vollmers J."/>
            <person name="Rivas-Marin E."/>
            <person name="Kohn T."/>
            <person name="Peeters S.H."/>
            <person name="Heuer A."/>
            <person name="Rast P."/>
            <person name="Oberbeckmann S."/>
            <person name="Bunk B."/>
            <person name="Jeske O."/>
            <person name="Meyerdierks A."/>
            <person name="Storesund J.E."/>
            <person name="Kallscheuer N."/>
            <person name="Luecker S."/>
            <person name="Lage O.M."/>
            <person name="Pohl T."/>
            <person name="Merkel B.J."/>
            <person name="Hornburger P."/>
            <person name="Mueller R.-W."/>
            <person name="Bruemmer F."/>
            <person name="Labrenz M."/>
            <person name="Spormann A.M."/>
            <person name="Op Den Camp H."/>
            <person name="Overmann J."/>
            <person name="Amann R."/>
            <person name="Jetten M.S.M."/>
            <person name="Mascher T."/>
            <person name="Medema M.H."/>
            <person name="Devos D.P."/>
            <person name="Kaster A.-K."/>
            <person name="Ovreas L."/>
            <person name="Rohde M."/>
            <person name="Galperin M.Y."/>
            <person name="Jogler C."/>
        </authorList>
    </citation>
    <scope>NUCLEOTIDE SEQUENCE [LARGE SCALE GENOMIC DNA]</scope>
    <source>
        <strain evidence="9 10">Pla100</strain>
    </source>
</reference>
<dbReference type="EMBL" id="SJPM01000001">
    <property type="protein sequence ID" value="TWU03400.1"/>
    <property type="molecule type" value="Genomic_DNA"/>
</dbReference>
<dbReference type="InterPro" id="IPR005073">
    <property type="entry name" value="Peptidase_M74"/>
</dbReference>
<dbReference type="GO" id="GO:0030288">
    <property type="term" value="C:outer membrane-bounded periplasmic space"/>
    <property type="evidence" value="ECO:0007669"/>
    <property type="project" value="InterPro"/>
</dbReference>
<evidence type="ECO:0000313" key="9">
    <source>
        <dbReference type="EMBL" id="TWU03400.1"/>
    </source>
</evidence>
<dbReference type="SUPFAM" id="SSF55166">
    <property type="entry name" value="Hedgehog/DD-peptidase"/>
    <property type="match status" value="1"/>
</dbReference>
<name>A0A5C6AUI7_9BACT</name>
<keyword evidence="2" id="KW-0479">Metal-binding</keyword>
<feature type="signal peptide" evidence="8">
    <location>
        <begin position="1"/>
        <end position="30"/>
    </location>
</feature>
<keyword evidence="7" id="KW-0482">Metalloprotease</keyword>
<keyword evidence="3 8" id="KW-0732">Signal</keyword>
<evidence type="ECO:0000256" key="8">
    <source>
        <dbReference type="SAM" id="SignalP"/>
    </source>
</evidence>
<sequence length="261" mass="29320" precursor="true">MLHSCNRSCFWLTSPALAALCLFFMNPISADESLSSIRQSVEAAISRIQSSKPPSVSSGRLQNGRLDHAAELPKPSGVGYRIIHPDRDTNFGADRMVFGLMRLGVVMHEKLGDEPHSQLHINEISDRDGGKQLRHINHQMGLDVDIVFYCTDLSGTPQRSRWVSFDERGLSEDGDLRFDAARNWIMIDAILSSETFRKIRSLLIADALKKQLLDHAMSLHEAAEGDKAERLREGIKRAMELLRQPASSPHDNHLHLSLQHE</sequence>
<evidence type="ECO:0000256" key="5">
    <source>
        <dbReference type="ARBA" id="ARBA00022801"/>
    </source>
</evidence>
<evidence type="ECO:0000256" key="1">
    <source>
        <dbReference type="ARBA" id="ARBA00022670"/>
    </source>
</evidence>
<comment type="caution">
    <text evidence="9">The sequence shown here is derived from an EMBL/GenBank/DDBJ whole genome shotgun (WGS) entry which is preliminary data.</text>
</comment>
<dbReference type="AlphaFoldDB" id="A0A5C6AUI7"/>
<keyword evidence="1" id="KW-0645">Protease</keyword>
<keyword evidence="5" id="KW-0378">Hydrolase</keyword>